<organism evidence="2 3">
    <name type="scientific">Nezara viridula</name>
    <name type="common">Southern green stink bug</name>
    <name type="synonym">Cimex viridulus</name>
    <dbReference type="NCBI Taxonomy" id="85310"/>
    <lineage>
        <taxon>Eukaryota</taxon>
        <taxon>Metazoa</taxon>
        <taxon>Ecdysozoa</taxon>
        <taxon>Arthropoda</taxon>
        <taxon>Hexapoda</taxon>
        <taxon>Insecta</taxon>
        <taxon>Pterygota</taxon>
        <taxon>Neoptera</taxon>
        <taxon>Paraneoptera</taxon>
        <taxon>Hemiptera</taxon>
        <taxon>Heteroptera</taxon>
        <taxon>Panheteroptera</taxon>
        <taxon>Pentatomomorpha</taxon>
        <taxon>Pentatomoidea</taxon>
        <taxon>Pentatomidae</taxon>
        <taxon>Pentatominae</taxon>
        <taxon>Nezara</taxon>
    </lineage>
</organism>
<protein>
    <submittedName>
        <fullName evidence="2">Uncharacterized protein</fullName>
    </submittedName>
</protein>
<dbReference type="EMBL" id="OV725078">
    <property type="protein sequence ID" value="CAH1393018.1"/>
    <property type="molecule type" value="Genomic_DNA"/>
</dbReference>
<accession>A0A9P0EAE9</accession>
<dbReference type="AlphaFoldDB" id="A0A9P0EAE9"/>
<dbReference type="Proteomes" id="UP001152798">
    <property type="component" value="Chromosome 2"/>
</dbReference>
<feature type="region of interest" description="Disordered" evidence="1">
    <location>
        <begin position="53"/>
        <end position="74"/>
    </location>
</feature>
<name>A0A9P0EAE9_NEZVI</name>
<gene>
    <name evidence="2" type="ORF">NEZAVI_LOCUS3751</name>
</gene>
<evidence type="ECO:0000313" key="3">
    <source>
        <dbReference type="Proteomes" id="UP001152798"/>
    </source>
</evidence>
<proteinExistence type="predicted"/>
<sequence>MGVIDASAKFSGEKRLRSVKTILKTVFHAKITLLHKGRKFLFHKSLQNCLGSKNSKTLNQNSEERKRRIGNGLSGMEEYSSPTFECKPFKAADWVISVESGRRYLVKSGRKTTEEIGNS</sequence>
<keyword evidence="3" id="KW-1185">Reference proteome</keyword>
<reference evidence="2" key="1">
    <citation type="submission" date="2022-01" db="EMBL/GenBank/DDBJ databases">
        <authorList>
            <person name="King R."/>
        </authorList>
    </citation>
    <scope>NUCLEOTIDE SEQUENCE</scope>
</reference>
<evidence type="ECO:0000256" key="1">
    <source>
        <dbReference type="SAM" id="MobiDB-lite"/>
    </source>
</evidence>
<evidence type="ECO:0000313" key="2">
    <source>
        <dbReference type="EMBL" id="CAH1393018.1"/>
    </source>
</evidence>